<dbReference type="InterPro" id="IPR005931">
    <property type="entry name" value="P5CDH/ALDH4A1"/>
</dbReference>
<dbReference type="EC" id="1.2.1.88" evidence="9"/>
<evidence type="ECO:0000256" key="2">
    <source>
        <dbReference type="ARBA" id="ARBA00009986"/>
    </source>
</evidence>
<dbReference type="NCBIfam" id="TIGR01236">
    <property type="entry name" value="D1pyr5carbox1"/>
    <property type="match status" value="1"/>
</dbReference>
<keyword evidence="5 9" id="KW-0642">Proline metabolism</keyword>
<evidence type="ECO:0000256" key="9">
    <source>
        <dbReference type="RuleBase" id="RU366016"/>
    </source>
</evidence>
<dbReference type="GO" id="GO:0003842">
    <property type="term" value="F:L-glutamate gamma-semialdehyde dehydrogenase activity"/>
    <property type="evidence" value="ECO:0007669"/>
    <property type="project" value="UniProtKB-UniRule"/>
</dbReference>
<evidence type="ECO:0000256" key="5">
    <source>
        <dbReference type="ARBA" id="ARBA00023062"/>
    </source>
</evidence>
<dbReference type="FunFam" id="3.40.309.10:FF:000005">
    <property type="entry name" value="1-pyrroline-5-carboxylate dehydrogenase 1"/>
    <property type="match status" value="1"/>
</dbReference>
<dbReference type="InterPro" id="IPR050485">
    <property type="entry name" value="Proline_metab_enzyme"/>
</dbReference>
<dbReference type="InterPro" id="IPR016161">
    <property type="entry name" value="Ald_DH/histidinol_DH"/>
</dbReference>
<organism evidence="12 13">
    <name type="scientific">Exophiala viscosa</name>
    <dbReference type="NCBI Taxonomy" id="2486360"/>
    <lineage>
        <taxon>Eukaryota</taxon>
        <taxon>Fungi</taxon>
        <taxon>Dikarya</taxon>
        <taxon>Ascomycota</taxon>
        <taxon>Pezizomycotina</taxon>
        <taxon>Eurotiomycetes</taxon>
        <taxon>Chaetothyriomycetidae</taxon>
        <taxon>Chaetothyriales</taxon>
        <taxon>Herpotrichiellaceae</taxon>
        <taxon>Exophiala</taxon>
    </lineage>
</organism>
<sequence length="553" mass="60443">MLAMSRLPSSSTLGIFAGPTFSNHPFTSYGPNSPERNLLSQALEEVKKGAPHEVFAHVNGKDVSAEATSTQRSPFDHDLVLAKYPSVGPDLITKAITGALEAKKAWSRTSLADRAAIFYRAAALLETKYKYPMMAATMLGQGKNAYQADIDCVAESVDFLKLFPTLAETLYKTQPPINAASVWNRTEVRPIDGFVYAICPFNFTALAVNLVLAPVIVGNVVLWKPSPGAIYSSWLFNQIMIEAGLPAGVLQFVPGDAELVTEAVFRSRDLGGLHFTGSTAVFRSLLARIGRQMDFWKSYPRVVGETGGKNFHLIHASADVRNAALKSLRAAFEYQGQKCSALSRAYVPASLAEKFKSILIEETNKLSMGPALTDFIGPLISESAFKRVQGYIQDAKDASDITLLAGGECDDSKGYFIRPTVIEAKDSMSKFMREEIFGPFLCLYVYADEDYGPKIFRLIDETSEYALTGAIFAKDRAAIIEATEELRFSAGNFYINDQCTGAMPGQQPFGGSRSSGTNDKAGSLGLLTRFTSQRTIKENFMTIDDAYYPSNLL</sequence>
<evidence type="ECO:0000256" key="3">
    <source>
        <dbReference type="ARBA" id="ARBA00023002"/>
    </source>
</evidence>
<dbReference type="Proteomes" id="UP001203852">
    <property type="component" value="Unassembled WGS sequence"/>
</dbReference>
<comment type="catalytic activity">
    <reaction evidence="6 9">
        <text>L-glutamate 5-semialdehyde + NAD(+) + H2O = L-glutamate + NADH + 2 H(+)</text>
        <dbReference type="Rhea" id="RHEA:30235"/>
        <dbReference type="ChEBI" id="CHEBI:15377"/>
        <dbReference type="ChEBI" id="CHEBI:15378"/>
        <dbReference type="ChEBI" id="CHEBI:29985"/>
        <dbReference type="ChEBI" id="CHEBI:57540"/>
        <dbReference type="ChEBI" id="CHEBI:57945"/>
        <dbReference type="ChEBI" id="CHEBI:58066"/>
        <dbReference type="EC" id="1.2.1.88"/>
    </reaction>
</comment>
<dbReference type="PROSITE" id="PS00687">
    <property type="entry name" value="ALDEHYDE_DEHYDR_GLU"/>
    <property type="match status" value="1"/>
</dbReference>
<comment type="caution">
    <text evidence="12">The sequence shown here is derived from an EMBL/GenBank/DDBJ whole genome shotgun (WGS) entry which is preliminary data.</text>
</comment>
<keyword evidence="13" id="KW-1185">Reference proteome</keyword>
<dbReference type="PROSITE" id="PS00070">
    <property type="entry name" value="ALDEHYDE_DEHYDR_CYS"/>
    <property type="match status" value="1"/>
</dbReference>
<dbReference type="PANTHER" id="PTHR42862:SF1">
    <property type="entry name" value="DELTA-1-PYRROLINE-5-CARBOXYLATE DEHYDROGENASE 2, ISOFORM A-RELATED"/>
    <property type="match status" value="1"/>
</dbReference>
<evidence type="ECO:0000256" key="8">
    <source>
        <dbReference type="RuleBase" id="RU003345"/>
    </source>
</evidence>
<dbReference type="InterPro" id="IPR016162">
    <property type="entry name" value="Ald_DH_N"/>
</dbReference>
<dbReference type="Pfam" id="PF00171">
    <property type="entry name" value="Aldedh"/>
    <property type="match status" value="1"/>
</dbReference>
<dbReference type="FunFam" id="3.40.605.10:FF:000006">
    <property type="entry name" value="1-pyrroline-5-carboxylate dehydrogenase"/>
    <property type="match status" value="1"/>
</dbReference>
<evidence type="ECO:0000259" key="11">
    <source>
        <dbReference type="Pfam" id="PF00171"/>
    </source>
</evidence>
<evidence type="ECO:0000313" key="13">
    <source>
        <dbReference type="Proteomes" id="UP001203852"/>
    </source>
</evidence>
<accession>A0AAN6IHY0</accession>
<name>A0AAN6IHY0_9EURO</name>
<dbReference type="InterPro" id="IPR015590">
    <property type="entry name" value="Aldehyde_DH_dom"/>
</dbReference>
<feature type="active site" evidence="7">
    <location>
        <position position="305"/>
    </location>
</feature>
<reference evidence="12" key="1">
    <citation type="journal article" date="2022" name="bioRxiv">
        <title>Deciphering the potential niche of two novel black yeast fungi from a biological soil crust based on their genomes, phenotypes, and melanin regulation.</title>
        <authorList>
            <consortium name="DOE Joint Genome Institute"/>
            <person name="Carr E.C."/>
            <person name="Barton Q."/>
            <person name="Grambo S."/>
            <person name="Sullivan M."/>
            <person name="Renfro C.M."/>
            <person name="Kuo A."/>
            <person name="Pangilinan J."/>
            <person name="Lipzen A."/>
            <person name="Keymanesh K."/>
            <person name="Savage E."/>
            <person name="Barry K."/>
            <person name="Grigoriev I.V."/>
            <person name="Riekhof W.R."/>
            <person name="Harris S.S."/>
        </authorList>
    </citation>
    <scope>NUCLEOTIDE SEQUENCE</scope>
    <source>
        <strain evidence="12">JF 03-4F</strain>
    </source>
</reference>
<comment type="pathway">
    <text evidence="1 9">Amino-acid degradation; L-proline degradation into L-glutamate; L-glutamate from L-proline: step 2/2.</text>
</comment>
<dbReference type="InterPro" id="IPR016160">
    <property type="entry name" value="Ald_DH_CS_CYS"/>
</dbReference>
<keyword evidence="3 8" id="KW-0560">Oxidoreductase</keyword>
<dbReference type="GO" id="GO:0005759">
    <property type="term" value="C:mitochondrial matrix"/>
    <property type="evidence" value="ECO:0007669"/>
    <property type="project" value="TreeGrafter"/>
</dbReference>
<dbReference type="EMBL" id="MU404350">
    <property type="protein sequence ID" value="KAI1618727.1"/>
    <property type="molecule type" value="Genomic_DNA"/>
</dbReference>
<evidence type="ECO:0000256" key="4">
    <source>
        <dbReference type="ARBA" id="ARBA00023027"/>
    </source>
</evidence>
<evidence type="ECO:0000256" key="1">
    <source>
        <dbReference type="ARBA" id="ARBA00004786"/>
    </source>
</evidence>
<dbReference type="Gene3D" id="3.40.309.10">
    <property type="entry name" value="Aldehyde Dehydrogenase, Chain A, domain 2"/>
    <property type="match status" value="1"/>
</dbReference>
<dbReference type="Gene3D" id="3.40.605.10">
    <property type="entry name" value="Aldehyde Dehydrogenase, Chain A, domain 1"/>
    <property type="match status" value="1"/>
</dbReference>
<dbReference type="InterPro" id="IPR029510">
    <property type="entry name" value="Ald_DH_CS_GLU"/>
</dbReference>
<evidence type="ECO:0000256" key="10">
    <source>
        <dbReference type="RuleBase" id="RU366030"/>
    </source>
</evidence>
<keyword evidence="4 9" id="KW-0520">NAD</keyword>
<dbReference type="SUPFAM" id="SSF53720">
    <property type="entry name" value="ALDH-like"/>
    <property type="match status" value="1"/>
</dbReference>
<gene>
    <name evidence="12" type="ORF">EDD36DRAFT_40104</name>
</gene>
<evidence type="ECO:0000256" key="6">
    <source>
        <dbReference type="ARBA" id="ARBA00048142"/>
    </source>
</evidence>
<dbReference type="PANTHER" id="PTHR42862">
    <property type="entry name" value="DELTA-1-PYRROLINE-5-CARBOXYLATE DEHYDROGENASE 1, ISOFORM A-RELATED"/>
    <property type="match status" value="1"/>
</dbReference>
<comment type="similarity">
    <text evidence="2 8">Belongs to the aldehyde dehydrogenase family.</text>
</comment>
<dbReference type="GO" id="GO:0010133">
    <property type="term" value="P:L-proline catabolic process to L-glutamate"/>
    <property type="evidence" value="ECO:0007669"/>
    <property type="project" value="UniProtKB-UniRule"/>
</dbReference>
<dbReference type="AlphaFoldDB" id="A0AAN6IHY0"/>
<evidence type="ECO:0000313" key="12">
    <source>
        <dbReference type="EMBL" id="KAI1618727.1"/>
    </source>
</evidence>
<proteinExistence type="inferred from homology"/>
<dbReference type="InterPro" id="IPR016163">
    <property type="entry name" value="Ald_DH_C"/>
</dbReference>
<feature type="domain" description="Aldehyde dehydrogenase" evidence="11">
    <location>
        <begin position="69"/>
        <end position="535"/>
    </location>
</feature>
<evidence type="ECO:0000256" key="7">
    <source>
        <dbReference type="PROSITE-ProRule" id="PRU10007"/>
    </source>
</evidence>
<protein>
    <recommendedName>
        <fullName evidence="9 10">Multifunctional fusion protein</fullName>
    </recommendedName>
    <domain>
        <recommendedName>
            <fullName evidence="10">Delta-1-pyrroline-5-carboxylate dehydrogenase</fullName>
            <shortName evidence="10">P5C dehydrogenase</shortName>
        </recommendedName>
        <alternativeName>
            <fullName evidence="9">L-glutamate gamma-semialdehyde dehydrogenase</fullName>
        </alternativeName>
    </domain>
    <domain>
        <recommendedName>
            <fullName evidence="9">L-glutamate gamma-semialdehyde dehydrogenase</fullName>
            <ecNumber evidence="9">1.2.1.88</ecNumber>
        </recommendedName>
    </domain>
</protein>